<dbReference type="Pfam" id="PF14902">
    <property type="entry name" value="DUF4494"/>
    <property type="match status" value="1"/>
</dbReference>
<dbReference type="InterPro" id="IPR027848">
    <property type="entry name" value="DUF4494"/>
</dbReference>
<protein>
    <submittedName>
        <fullName evidence="1">DUF4494 domain-containing protein</fullName>
    </submittedName>
</protein>
<dbReference type="Proteomes" id="UP000747013">
    <property type="component" value="Unassembled WGS sequence"/>
</dbReference>
<reference evidence="1" key="2">
    <citation type="submission" date="2021-09" db="EMBL/GenBank/DDBJ databases">
        <authorList>
            <person name="Gilroy R."/>
        </authorList>
    </citation>
    <scope>NUCLEOTIDE SEQUENCE</scope>
    <source>
        <strain evidence="1">7886</strain>
    </source>
</reference>
<proteinExistence type="predicted"/>
<sequence length="177" mass="20125">MSKDFKYFRIKMSYQGTDATGAIVPIKTEDIVMAVCYSDAEAIAYKLAEGKNEYGEVDIEIVKTKISEIAYNDTFATDTELIGGLISYYFEESEDTEVGLYQVSLVYFNLDEKTGKIKNEKSTIYVPAYSSSEAIENVRDYLKQVGETREYTIRNVKYDKAQSVMVTPETHKNNTQI</sequence>
<gene>
    <name evidence="1" type="ORF">K8V88_03310</name>
</gene>
<accession>A0A921L932</accession>
<evidence type="ECO:0000313" key="1">
    <source>
        <dbReference type="EMBL" id="HJF86443.1"/>
    </source>
</evidence>
<dbReference type="EMBL" id="DYWC01000075">
    <property type="protein sequence ID" value="HJF86443.1"/>
    <property type="molecule type" value="Genomic_DNA"/>
</dbReference>
<comment type="caution">
    <text evidence="1">The sequence shown here is derived from an EMBL/GenBank/DDBJ whole genome shotgun (WGS) entry which is preliminary data.</text>
</comment>
<reference evidence="1" key="1">
    <citation type="journal article" date="2021" name="PeerJ">
        <title>Extensive microbial diversity within the chicken gut microbiome revealed by metagenomics and culture.</title>
        <authorList>
            <person name="Gilroy R."/>
            <person name="Ravi A."/>
            <person name="Getino M."/>
            <person name="Pursley I."/>
            <person name="Horton D.L."/>
            <person name="Alikhan N.F."/>
            <person name="Baker D."/>
            <person name="Gharbi K."/>
            <person name="Hall N."/>
            <person name="Watson M."/>
            <person name="Adriaenssens E.M."/>
            <person name="Foster-Nyarko E."/>
            <person name="Jarju S."/>
            <person name="Secka A."/>
            <person name="Antonio M."/>
            <person name="Oren A."/>
            <person name="Chaudhuri R.R."/>
            <person name="La Ragione R."/>
            <person name="Hildebrand F."/>
            <person name="Pallen M.J."/>
        </authorList>
    </citation>
    <scope>NUCLEOTIDE SEQUENCE</scope>
    <source>
        <strain evidence="1">7886</strain>
    </source>
</reference>
<evidence type="ECO:0000313" key="2">
    <source>
        <dbReference type="Proteomes" id="UP000747013"/>
    </source>
</evidence>
<dbReference type="AlphaFoldDB" id="A0A921L932"/>
<name>A0A921L932_9LACO</name>
<organism evidence="1 2">
    <name type="scientific">Companilactobacillus farciminis</name>
    <dbReference type="NCBI Taxonomy" id="1612"/>
    <lineage>
        <taxon>Bacteria</taxon>
        <taxon>Bacillati</taxon>
        <taxon>Bacillota</taxon>
        <taxon>Bacilli</taxon>
        <taxon>Lactobacillales</taxon>
        <taxon>Lactobacillaceae</taxon>
        <taxon>Companilactobacillus</taxon>
    </lineage>
</organism>